<sequence>MQTYIALLRGINVSGQKKVMMTDLLELMQKSGFKAVQTYIQSGNIIFKSDGNDTGQIQTQISKNIAKKFGFQVPVLVIAMLDFKEIVAKNPFDHPNDLKANSIYFVLLKNVPNQDLMKSLNQESYPNEEFRITPKSIYLKCKKGYGNSKCDNNFFERKLKVQATTRNYRTMMKLMQLSQK</sequence>
<dbReference type="EMBL" id="CP058595">
    <property type="protein sequence ID" value="QLG45748.1"/>
    <property type="molecule type" value="Genomic_DNA"/>
</dbReference>
<dbReference type="Pfam" id="PF08002">
    <property type="entry name" value="DUF1697"/>
    <property type="match status" value="1"/>
</dbReference>
<dbReference type="PIRSF" id="PIRSF008502">
    <property type="entry name" value="UCP008502"/>
    <property type="match status" value="1"/>
</dbReference>
<protein>
    <submittedName>
        <fullName evidence="1">DUF1697 domain-containing protein</fullName>
    </submittedName>
</protein>
<keyword evidence="2" id="KW-1185">Reference proteome</keyword>
<dbReference type="KEGG" id="cagg:HYG79_10440"/>
<gene>
    <name evidence="1" type="ORF">HYG79_10440</name>
</gene>
<dbReference type="RefSeq" id="WP_179242035.1">
    <property type="nucleotide sequence ID" value="NZ_CP058595.1"/>
</dbReference>
<dbReference type="Gene3D" id="3.30.70.1260">
    <property type="entry name" value="bacterial protein sp0830 like"/>
    <property type="match status" value="1"/>
</dbReference>
<name>A0A7H9AQL9_9FLAO</name>
<accession>A0A7H9AQL9</accession>
<dbReference type="AlphaFoldDB" id="A0A7H9AQL9"/>
<dbReference type="SUPFAM" id="SSF160379">
    <property type="entry name" value="SP0830-like"/>
    <property type="match status" value="1"/>
</dbReference>
<dbReference type="PANTHER" id="PTHR36439:SF1">
    <property type="entry name" value="DUF1697 DOMAIN-CONTAINING PROTEIN"/>
    <property type="match status" value="1"/>
</dbReference>
<organism evidence="1 2">
    <name type="scientific">Costertonia aggregata</name>
    <dbReference type="NCBI Taxonomy" id="343403"/>
    <lineage>
        <taxon>Bacteria</taxon>
        <taxon>Pseudomonadati</taxon>
        <taxon>Bacteroidota</taxon>
        <taxon>Flavobacteriia</taxon>
        <taxon>Flavobacteriales</taxon>
        <taxon>Flavobacteriaceae</taxon>
        <taxon>Costertonia</taxon>
    </lineage>
</organism>
<dbReference type="InterPro" id="IPR012545">
    <property type="entry name" value="DUF1697"/>
</dbReference>
<evidence type="ECO:0000313" key="2">
    <source>
        <dbReference type="Proteomes" id="UP000509302"/>
    </source>
</evidence>
<dbReference type="Gene3D" id="3.30.70.1280">
    <property type="entry name" value="SP0830-like domains"/>
    <property type="match status" value="1"/>
</dbReference>
<dbReference type="Proteomes" id="UP000509302">
    <property type="component" value="Chromosome"/>
</dbReference>
<evidence type="ECO:0000313" key="1">
    <source>
        <dbReference type="EMBL" id="QLG45748.1"/>
    </source>
</evidence>
<reference evidence="1 2" key="1">
    <citation type="journal article" date="2006" name="Int. J. Syst. Evol. Microbiol.">
        <title>Costertonia aggregata gen. nov., sp. nov., a mesophilic marine bacterium of the family Flavobacteriaceae, isolated from a mature biofilm.</title>
        <authorList>
            <person name="Kwon K.K."/>
            <person name="Lee Y.K."/>
            <person name="Lee H.K."/>
        </authorList>
    </citation>
    <scope>NUCLEOTIDE SEQUENCE [LARGE SCALE GENOMIC DNA]</scope>
    <source>
        <strain evidence="1 2">KCCM 42265</strain>
    </source>
</reference>
<proteinExistence type="predicted"/>
<dbReference type="PANTHER" id="PTHR36439">
    <property type="entry name" value="BLL4334 PROTEIN"/>
    <property type="match status" value="1"/>
</dbReference>